<evidence type="ECO:0000256" key="4">
    <source>
        <dbReference type="SAM" id="MobiDB-lite"/>
    </source>
</evidence>
<dbReference type="Pfam" id="PF13178">
    <property type="entry name" value="DUF4005"/>
    <property type="match status" value="1"/>
</dbReference>
<dbReference type="InterPro" id="IPR000048">
    <property type="entry name" value="IQ_motif_EF-hand-BS"/>
</dbReference>
<evidence type="ECO:0000256" key="2">
    <source>
        <dbReference type="ARBA" id="ARBA00024341"/>
    </source>
</evidence>
<evidence type="ECO:0000313" key="6">
    <source>
        <dbReference type="EMBL" id="MBA0554630.1"/>
    </source>
</evidence>
<feature type="region of interest" description="Disordered" evidence="4">
    <location>
        <begin position="362"/>
        <end position="396"/>
    </location>
</feature>
<reference evidence="6 7" key="1">
    <citation type="journal article" date="2019" name="Genome Biol. Evol.">
        <title>Insights into the evolution of the New World diploid cottons (Gossypium, subgenus Houzingenia) based on genome sequencing.</title>
        <authorList>
            <person name="Grover C.E."/>
            <person name="Arick M.A. 2nd"/>
            <person name="Thrash A."/>
            <person name="Conover J.L."/>
            <person name="Sanders W.S."/>
            <person name="Peterson D.G."/>
            <person name="Frelichowski J.E."/>
            <person name="Scheffler J.A."/>
            <person name="Scheffler B.E."/>
            <person name="Wendel J.F."/>
        </authorList>
    </citation>
    <scope>NUCLEOTIDE SEQUENCE [LARGE SCALE GENOMIC DNA]</scope>
    <source>
        <strain evidence="6">157</strain>
        <tissue evidence="6">Leaf</tissue>
    </source>
</reference>
<feature type="region of interest" description="Disordered" evidence="4">
    <location>
        <begin position="194"/>
        <end position="220"/>
    </location>
</feature>
<feature type="compositionally biased region" description="Low complexity" evidence="4">
    <location>
        <begin position="371"/>
        <end position="382"/>
    </location>
</feature>
<feature type="compositionally biased region" description="Low complexity" evidence="4">
    <location>
        <begin position="198"/>
        <end position="208"/>
    </location>
</feature>
<dbReference type="Proteomes" id="UP000593572">
    <property type="component" value="Unassembled WGS sequence"/>
</dbReference>
<dbReference type="CDD" id="cd23767">
    <property type="entry name" value="IQCD"/>
    <property type="match status" value="1"/>
</dbReference>
<feature type="domain" description="DUF4005" evidence="5">
    <location>
        <begin position="366"/>
        <end position="438"/>
    </location>
</feature>
<dbReference type="GO" id="GO:0005516">
    <property type="term" value="F:calmodulin binding"/>
    <property type="evidence" value="ECO:0007669"/>
    <property type="project" value="UniProtKB-KW"/>
</dbReference>
<dbReference type="Gene3D" id="1.20.5.190">
    <property type="match status" value="1"/>
</dbReference>
<organism evidence="6 7">
    <name type="scientific">Gossypium lobatum</name>
    <dbReference type="NCBI Taxonomy" id="34289"/>
    <lineage>
        <taxon>Eukaryota</taxon>
        <taxon>Viridiplantae</taxon>
        <taxon>Streptophyta</taxon>
        <taxon>Embryophyta</taxon>
        <taxon>Tracheophyta</taxon>
        <taxon>Spermatophyta</taxon>
        <taxon>Magnoliopsida</taxon>
        <taxon>eudicotyledons</taxon>
        <taxon>Gunneridae</taxon>
        <taxon>Pentapetalae</taxon>
        <taxon>rosids</taxon>
        <taxon>malvids</taxon>
        <taxon>Malvales</taxon>
        <taxon>Malvaceae</taxon>
        <taxon>Malvoideae</taxon>
        <taxon>Gossypium</taxon>
    </lineage>
</organism>
<proteinExistence type="inferred from homology"/>
<dbReference type="PROSITE" id="PS50096">
    <property type="entry name" value="IQ"/>
    <property type="match status" value="2"/>
</dbReference>
<evidence type="ECO:0000259" key="5">
    <source>
        <dbReference type="Pfam" id="PF13178"/>
    </source>
</evidence>
<dbReference type="EMBL" id="JABEZX010000004">
    <property type="protein sequence ID" value="MBA0554630.1"/>
    <property type="molecule type" value="Genomic_DNA"/>
</dbReference>
<evidence type="ECO:0000256" key="1">
    <source>
        <dbReference type="ARBA" id="ARBA00022860"/>
    </source>
</evidence>
<keyword evidence="1" id="KW-0112">Calmodulin-binding</keyword>
<comment type="similarity">
    <text evidence="2">Belongs to the IQD family.</text>
</comment>
<name>A0A7J8LQG0_9ROSI</name>
<dbReference type="AlphaFoldDB" id="A0A7J8LQG0"/>
<protein>
    <recommendedName>
        <fullName evidence="5">DUF4005 domain-containing protein</fullName>
    </recommendedName>
</protein>
<comment type="caution">
    <text evidence="6">The sequence shown here is derived from an EMBL/GenBank/DDBJ whole genome shotgun (WGS) entry which is preliminary data.</text>
</comment>
<sequence>MDKASKWFRSILGLKRRDSHKQPPSSKRRWSFVKSYREKDSSAVSTATSSLRGLQQPLEDSVSVVDANSGYDAVDDNNDHAIAVAVATAAVTEAAVAAAQAAAVVVRLTGSSGRYACDPIAHVSNSYGAGEELAAVKIQSTFRGYLARRALRALKGLVKLQALVRGHIERKKIAEWLKRMQAFLQTQARARARRTQISESSRISSKSSHYLHPGPSTPENFEHAVQLKSTKYEQSSMLKRNGSRLSGRTCDNYEQIHSGWYTSDHWIDVRSWDQRGHSTRIGHMDDEKNEKILEVDIGKPRFTSKRRNLFRSPHLALNSDLYSCSFTNSRDSHQTAPTPLSEAQSLNPLKFPYEVEESPFCTADNSPNFHSASSKGGSSMRSPFTPAKSDGSRSYLSSYSDHPNYMAFTESSRAKVRSLSAPKQRPHLDKSSSTKRYSIQGFGELKSSTLKSALYANFANKAYPGSGCLDRLGMPVGLMLMTLDLTLCVIVHVTSNQVPKIMYSKCALQGDELKEKSMEFTKQPRVLLAQIRKGLCTEESGGNEVTRSLS</sequence>
<keyword evidence="7" id="KW-1185">Reference proteome</keyword>
<evidence type="ECO:0000256" key="3">
    <source>
        <dbReference type="ARBA" id="ARBA00024378"/>
    </source>
</evidence>
<dbReference type="PANTHER" id="PTHR32295">
    <property type="entry name" value="IQ-DOMAIN 5-RELATED"/>
    <property type="match status" value="1"/>
</dbReference>
<gene>
    <name evidence="6" type="ORF">Golob_013724</name>
</gene>
<dbReference type="Pfam" id="PF00612">
    <property type="entry name" value="IQ"/>
    <property type="match status" value="1"/>
</dbReference>
<dbReference type="PANTHER" id="PTHR32295:SF11">
    <property type="entry name" value="PROTEIN IQ-DOMAIN 22"/>
    <property type="match status" value="1"/>
</dbReference>
<accession>A0A7J8LQG0</accession>
<dbReference type="SMART" id="SM00015">
    <property type="entry name" value="IQ"/>
    <property type="match status" value="2"/>
</dbReference>
<dbReference type="InterPro" id="IPR025064">
    <property type="entry name" value="DUF4005"/>
</dbReference>
<comment type="subunit">
    <text evidence="3">Binds to multiple calmodulin (CaM) in the presence of Ca(2+) and CaM-like proteins.</text>
</comment>
<evidence type="ECO:0000313" key="7">
    <source>
        <dbReference type="Proteomes" id="UP000593572"/>
    </source>
</evidence>